<evidence type="ECO:0000313" key="2">
    <source>
        <dbReference type="EMBL" id="RRT43378.1"/>
    </source>
</evidence>
<dbReference type="AlphaFoldDB" id="A0A426XV37"/>
<reference evidence="2 3" key="1">
    <citation type="journal article" date="2014" name="Agronomy (Basel)">
        <title>A Draft Genome Sequence for Ensete ventricosum, the Drought-Tolerant Tree Against Hunger.</title>
        <authorList>
            <person name="Harrison J."/>
            <person name="Moore K.A."/>
            <person name="Paszkiewicz K."/>
            <person name="Jones T."/>
            <person name="Grant M."/>
            <person name="Ambacheew D."/>
            <person name="Muzemil S."/>
            <person name="Studholme D.J."/>
        </authorList>
    </citation>
    <scope>NUCLEOTIDE SEQUENCE [LARGE SCALE GENOMIC DNA]</scope>
</reference>
<protein>
    <submittedName>
        <fullName evidence="2">Uncharacterized protein</fullName>
    </submittedName>
</protein>
<feature type="compositionally biased region" description="Basic and acidic residues" evidence="1">
    <location>
        <begin position="1"/>
        <end position="11"/>
    </location>
</feature>
<feature type="region of interest" description="Disordered" evidence="1">
    <location>
        <begin position="35"/>
        <end position="64"/>
    </location>
</feature>
<sequence>MVHQRQHEETIHHRHQETAPGLPGLWKCKVLVDVGGGTDTTNPPNDHLRAPSHHQGQQLRPPKGHLRGTMVRIRCNKI</sequence>
<evidence type="ECO:0000256" key="1">
    <source>
        <dbReference type="SAM" id="MobiDB-lite"/>
    </source>
</evidence>
<dbReference type="Proteomes" id="UP000287651">
    <property type="component" value="Unassembled WGS sequence"/>
</dbReference>
<proteinExistence type="predicted"/>
<name>A0A426XV37_ENSVE</name>
<gene>
    <name evidence="2" type="ORF">B296_00056464</name>
</gene>
<organism evidence="2 3">
    <name type="scientific">Ensete ventricosum</name>
    <name type="common">Abyssinian banana</name>
    <name type="synonym">Musa ensete</name>
    <dbReference type="NCBI Taxonomy" id="4639"/>
    <lineage>
        <taxon>Eukaryota</taxon>
        <taxon>Viridiplantae</taxon>
        <taxon>Streptophyta</taxon>
        <taxon>Embryophyta</taxon>
        <taxon>Tracheophyta</taxon>
        <taxon>Spermatophyta</taxon>
        <taxon>Magnoliopsida</taxon>
        <taxon>Liliopsida</taxon>
        <taxon>Zingiberales</taxon>
        <taxon>Musaceae</taxon>
        <taxon>Ensete</taxon>
    </lineage>
</organism>
<dbReference type="EMBL" id="AMZH03017200">
    <property type="protein sequence ID" value="RRT43378.1"/>
    <property type="molecule type" value="Genomic_DNA"/>
</dbReference>
<evidence type="ECO:0000313" key="3">
    <source>
        <dbReference type="Proteomes" id="UP000287651"/>
    </source>
</evidence>
<feature type="region of interest" description="Disordered" evidence="1">
    <location>
        <begin position="1"/>
        <end position="20"/>
    </location>
</feature>
<comment type="caution">
    <text evidence="2">The sequence shown here is derived from an EMBL/GenBank/DDBJ whole genome shotgun (WGS) entry which is preliminary data.</text>
</comment>
<accession>A0A426XV37</accession>